<name>A0A089QZA3_PLUGE</name>
<dbReference type="InterPro" id="IPR005220">
    <property type="entry name" value="CarO-like"/>
</dbReference>
<evidence type="ECO:0000313" key="4">
    <source>
        <dbReference type="EMBL" id="EML1472341.1"/>
    </source>
</evidence>
<dbReference type="InterPro" id="IPR036700">
    <property type="entry name" value="BOBF_sf"/>
</dbReference>
<dbReference type="Pfam" id="PF04076">
    <property type="entry name" value="BOF"/>
    <property type="match status" value="1"/>
</dbReference>
<dbReference type="EMBL" id="JAVDNV010000007">
    <property type="protein sequence ID" value="MDQ2309700.1"/>
    <property type="molecule type" value="Genomic_DNA"/>
</dbReference>
<dbReference type="Proteomes" id="UP000036196">
    <property type="component" value="Unassembled WGS sequence"/>
</dbReference>
<organism evidence="5 7">
    <name type="scientific">Pluralibacter gergoviae</name>
    <name type="common">Enterobacter gergoviae</name>
    <dbReference type="NCBI Taxonomy" id="61647"/>
    <lineage>
        <taxon>Bacteria</taxon>
        <taxon>Pseudomonadati</taxon>
        <taxon>Pseudomonadota</taxon>
        <taxon>Gammaproteobacteria</taxon>
        <taxon>Enterobacterales</taxon>
        <taxon>Enterobacteriaceae</taxon>
        <taxon>Pluralibacter</taxon>
    </lineage>
</organism>
<evidence type="ECO:0000313" key="5">
    <source>
        <dbReference type="EMBL" id="KMK14807.1"/>
    </source>
</evidence>
<dbReference type="AlphaFoldDB" id="A0A089QZA3"/>
<evidence type="ECO:0000256" key="1">
    <source>
        <dbReference type="ARBA" id="ARBA00022729"/>
    </source>
</evidence>
<dbReference type="eggNOG" id="COG3111">
    <property type="taxonomic scope" value="Bacteria"/>
</dbReference>
<feature type="region of interest" description="Disordered" evidence="2">
    <location>
        <begin position="22"/>
        <end position="48"/>
    </location>
</feature>
<dbReference type="SUPFAM" id="SSF101756">
    <property type="entry name" value="Hypothetical protein YgiW"/>
    <property type="match status" value="1"/>
</dbReference>
<dbReference type="PATRIC" id="fig|61647.14.peg.4226"/>
<dbReference type="RefSeq" id="WP_043086409.1">
    <property type="nucleotide sequence ID" value="NZ_CACVCI010000001.1"/>
</dbReference>
<reference evidence="6" key="2">
    <citation type="submission" date="2023-08" db="EMBL/GenBank/DDBJ databases">
        <title>WGS of pathogenic bacterial species, Los Angeles County Public Health Laboratories.</title>
        <authorList>
            <person name="Garrigues J.M."/>
            <person name="Green N.M."/>
        </authorList>
    </citation>
    <scope>NUCLEOTIDE SEQUENCE</scope>
    <source>
        <strain evidence="6">LACPHL-BACT-2023-00068</strain>
    </source>
</reference>
<dbReference type="KEGG" id="pge:LG71_07650"/>
<sequence>MKKTFALAAIVALMSAPAFAANTQGGFSGPGAPASQQQAGGFSGPNSSVTTVDAAKRLQDDAPVTLRGNIIQQNSDDDYTFKDSTGTISVDIDRKHWNGVNVTPSDVVEIIGEVDKDKKGVEIDVKQLKKVNP</sequence>
<dbReference type="EMBL" id="ABLOKC030000016">
    <property type="protein sequence ID" value="EML1472341.1"/>
    <property type="molecule type" value="Genomic_DNA"/>
</dbReference>
<dbReference type="Proteomes" id="UP001236270">
    <property type="component" value="Unassembled WGS sequence"/>
</dbReference>
<dbReference type="Gene3D" id="2.40.50.200">
    <property type="entry name" value="Bacterial OB-fold"/>
    <property type="match status" value="1"/>
</dbReference>
<protein>
    <submittedName>
        <fullName evidence="4">YgiW/YdeI family stress tolerance OB fold protein</fullName>
    </submittedName>
</protein>
<gene>
    <name evidence="5" type="ORF">ABW06_07005</name>
    <name evidence="4" type="ORF">QEG54_003088</name>
    <name evidence="6" type="ORF">RBJ30_11425</name>
</gene>
<evidence type="ECO:0000256" key="3">
    <source>
        <dbReference type="SAM" id="SignalP"/>
    </source>
</evidence>
<dbReference type="InterPro" id="IPR016052">
    <property type="entry name" value="YgiW/YdeI"/>
</dbReference>
<comment type="caution">
    <text evidence="5">The sequence shown here is derived from an EMBL/GenBank/DDBJ whole genome shotgun (WGS) entry which is preliminary data.</text>
</comment>
<dbReference type="EMBL" id="LDZF01000006">
    <property type="protein sequence ID" value="KMK14807.1"/>
    <property type="molecule type" value="Genomic_DNA"/>
</dbReference>
<dbReference type="OrthoDB" id="598245at2"/>
<dbReference type="PANTHER" id="PTHR36571">
    <property type="entry name" value="PROTEIN YGIW"/>
    <property type="match status" value="1"/>
</dbReference>
<dbReference type="NCBIfam" id="NF033674">
    <property type="entry name" value="stress_OB_fold"/>
    <property type="match status" value="1"/>
</dbReference>
<dbReference type="STRING" id="61647.LG71_07650"/>
<accession>A0A089QZA3</accession>
<feature type="chain" id="PRO_5015029714" evidence="3">
    <location>
        <begin position="21"/>
        <end position="133"/>
    </location>
</feature>
<feature type="signal peptide" evidence="3">
    <location>
        <begin position="1"/>
        <end position="20"/>
    </location>
</feature>
<keyword evidence="7" id="KW-1185">Reference proteome</keyword>
<reference evidence="4" key="3">
    <citation type="submission" date="2024-02" db="EMBL/GenBank/DDBJ databases">
        <authorList>
            <consortium name="Clinical and Environmental Microbiology Branch: Whole genome sequencing antimicrobial resistance pathogens in the healthcare setting"/>
        </authorList>
    </citation>
    <scope>NUCLEOTIDE SEQUENCE</scope>
    <source>
        <strain evidence="4">2021DK-00143</strain>
    </source>
</reference>
<keyword evidence="1 3" id="KW-0732">Signal</keyword>
<evidence type="ECO:0000256" key="2">
    <source>
        <dbReference type="SAM" id="MobiDB-lite"/>
    </source>
</evidence>
<evidence type="ECO:0000313" key="6">
    <source>
        <dbReference type="EMBL" id="MDQ2309700.1"/>
    </source>
</evidence>
<evidence type="ECO:0000313" key="7">
    <source>
        <dbReference type="Proteomes" id="UP000036196"/>
    </source>
</evidence>
<reference evidence="5 7" key="1">
    <citation type="submission" date="2015-05" db="EMBL/GenBank/DDBJ databases">
        <title>Genome sequences of Pluralibacter gergoviae.</title>
        <authorList>
            <person name="Greninger A.L."/>
            <person name="Miller S."/>
        </authorList>
    </citation>
    <scope>NUCLEOTIDE SEQUENCE [LARGE SCALE GENOMIC DNA]</scope>
    <source>
        <strain evidence="5 7">JS81F13</strain>
    </source>
</reference>
<feature type="compositionally biased region" description="Polar residues" evidence="2">
    <location>
        <begin position="34"/>
        <end position="48"/>
    </location>
</feature>
<dbReference type="GeneID" id="61383173"/>
<dbReference type="PANTHER" id="PTHR36571:SF1">
    <property type="entry name" value="PROTEIN YGIW"/>
    <property type="match status" value="1"/>
</dbReference>
<dbReference type="NCBIfam" id="TIGR00156">
    <property type="entry name" value="YgiW/YdeI family stress tolerance OB fold protein"/>
    <property type="match status" value="1"/>
</dbReference>
<proteinExistence type="predicted"/>